<organism evidence="22 23">
    <name type="scientific">Cucurbitaria berberidis CBS 394.84</name>
    <dbReference type="NCBI Taxonomy" id="1168544"/>
    <lineage>
        <taxon>Eukaryota</taxon>
        <taxon>Fungi</taxon>
        <taxon>Dikarya</taxon>
        <taxon>Ascomycota</taxon>
        <taxon>Pezizomycotina</taxon>
        <taxon>Dothideomycetes</taxon>
        <taxon>Pleosporomycetidae</taxon>
        <taxon>Pleosporales</taxon>
        <taxon>Pleosporineae</taxon>
        <taxon>Cucurbitariaceae</taxon>
        <taxon>Cucurbitaria</taxon>
    </lineage>
</organism>
<evidence type="ECO:0000256" key="7">
    <source>
        <dbReference type="ARBA" id="ARBA00014002"/>
    </source>
</evidence>
<keyword evidence="10 17" id="KW-0378">Hydrolase</keyword>
<evidence type="ECO:0000256" key="14">
    <source>
        <dbReference type="ARBA" id="ARBA00023316"/>
    </source>
</evidence>
<dbReference type="Proteomes" id="UP000800039">
    <property type="component" value="Unassembled WGS sequence"/>
</dbReference>
<evidence type="ECO:0000256" key="1">
    <source>
        <dbReference type="ARBA" id="ARBA00000448"/>
    </source>
</evidence>
<feature type="signal peptide" evidence="18">
    <location>
        <begin position="1"/>
        <end position="17"/>
    </location>
</feature>
<dbReference type="Gene3D" id="2.60.40.1180">
    <property type="entry name" value="Golgi alpha-mannosidase II"/>
    <property type="match status" value="2"/>
</dbReference>
<dbReference type="InterPro" id="IPR030459">
    <property type="entry name" value="Glyco_hydro_31_CS"/>
</dbReference>
<dbReference type="SUPFAM" id="SSF51445">
    <property type="entry name" value="(Trans)glycosidases"/>
    <property type="match status" value="1"/>
</dbReference>
<comment type="catalytic activity">
    <reaction evidence="1">
        <text>Hydrolysis of terminal, non-reducing beta-D-glucosyl residues with release of beta-D-glucose.</text>
        <dbReference type="EC" id="3.2.1.21"/>
    </reaction>
</comment>
<feature type="domain" description="Glycoside hydrolase family 31 TIM barrel" evidence="19">
    <location>
        <begin position="270"/>
        <end position="701"/>
    </location>
</feature>
<keyword evidence="8" id="KW-0964">Secreted</keyword>
<dbReference type="SUPFAM" id="SSF74650">
    <property type="entry name" value="Galactose mutarotase-like"/>
    <property type="match status" value="1"/>
</dbReference>
<reference evidence="22" key="1">
    <citation type="submission" date="2020-01" db="EMBL/GenBank/DDBJ databases">
        <authorList>
            <consortium name="DOE Joint Genome Institute"/>
            <person name="Haridas S."/>
            <person name="Albert R."/>
            <person name="Binder M."/>
            <person name="Bloem J."/>
            <person name="Labutti K."/>
            <person name="Salamov A."/>
            <person name="Andreopoulos B."/>
            <person name="Baker S.E."/>
            <person name="Barry K."/>
            <person name="Bills G."/>
            <person name="Bluhm B.H."/>
            <person name="Cannon C."/>
            <person name="Castanera R."/>
            <person name="Culley D.E."/>
            <person name="Daum C."/>
            <person name="Ezra D."/>
            <person name="Gonzalez J.B."/>
            <person name="Henrissat B."/>
            <person name="Kuo A."/>
            <person name="Liang C."/>
            <person name="Lipzen A."/>
            <person name="Lutzoni F."/>
            <person name="Magnuson J."/>
            <person name="Mondo S."/>
            <person name="Nolan M."/>
            <person name="Ohm R."/>
            <person name="Pangilinan J."/>
            <person name="Park H.-J."/>
            <person name="Ramirez L."/>
            <person name="Alfaro M."/>
            <person name="Sun H."/>
            <person name="Tritt A."/>
            <person name="Yoshinaga Y."/>
            <person name="Zwiers L.-H."/>
            <person name="Turgeon B.G."/>
            <person name="Goodwin S.B."/>
            <person name="Spatafora J.W."/>
            <person name="Crous P.W."/>
            <person name="Grigoriev I.V."/>
        </authorList>
    </citation>
    <scope>NUCLEOTIDE SEQUENCE</scope>
    <source>
        <strain evidence="22">CBS 394.84</strain>
    </source>
</reference>
<gene>
    <name evidence="22" type="ORF">K460DRAFT_374360</name>
</gene>
<dbReference type="AlphaFoldDB" id="A0A9P4GKZ5"/>
<dbReference type="InterPro" id="IPR017853">
    <property type="entry name" value="GH"/>
</dbReference>
<comment type="similarity">
    <text evidence="4 17">Belongs to the glycosyl hydrolase 31 family.</text>
</comment>
<dbReference type="InterPro" id="IPR011013">
    <property type="entry name" value="Gal_mutarotase_sf_dom"/>
</dbReference>
<dbReference type="Pfam" id="PF13802">
    <property type="entry name" value="Gal_mutarotas_2"/>
    <property type="match status" value="1"/>
</dbReference>
<proteinExistence type="inferred from homology"/>
<dbReference type="Gene3D" id="3.20.20.80">
    <property type="entry name" value="Glycosidases"/>
    <property type="match status" value="2"/>
</dbReference>
<evidence type="ECO:0000256" key="16">
    <source>
        <dbReference type="ARBA" id="ARBA00025512"/>
    </source>
</evidence>
<dbReference type="InterPro" id="IPR000322">
    <property type="entry name" value="Glyco_hydro_31_TIM"/>
</dbReference>
<keyword evidence="11" id="KW-0325">Glycoprotein</keyword>
<dbReference type="EC" id="3.2.1.20" evidence="5"/>
<dbReference type="Pfam" id="PF21365">
    <property type="entry name" value="Glyco_hydro_31_3rd"/>
    <property type="match status" value="1"/>
</dbReference>
<dbReference type="GO" id="GO:0000272">
    <property type="term" value="P:polysaccharide catabolic process"/>
    <property type="evidence" value="ECO:0007669"/>
    <property type="project" value="UniProtKB-KW"/>
</dbReference>
<dbReference type="InterPro" id="IPR048395">
    <property type="entry name" value="Glyco_hydro_31_C"/>
</dbReference>
<evidence type="ECO:0000256" key="4">
    <source>
        <dbReference type="ARBA" id="ARBA00007806"/>
    </source>
</evidence>
<keyword evidence="14" id="KW-0961">Cell wall biogenesis/degradation</keyword>
<evidence type="ECO:0000256" key="10">
    <source>
        <dbReference type="ARBA" id="ARBA00022801"/>
    </source>
</evidence>
<accession>A0A9P4GKZ5</accession>
<dbReference type="CDD" id="cd06602">
    <property type="entry name" value="GH31_MGAM_SI_GAA"/>
    <property type="match status" value="1"/>
</dbReference>
<evidence type="ECO:0000256" key="11">
    <source>
        <dbReference type="ARBA" id="ARBA00023180"/>
    </source>
</evidence>
<dbReference type="PROSITE" id="PS00707">
    <property type="entry name" value="GLYCOSYL_HYDROL_F31_2"/>
    <property type="match status" value="1"/>
</dbReference>
<evidence type="ECO:0000256" key="13">
    <source>
        <dbReference type="ARBA" id="ARBA00023295"/>
    </source>
</evidence>
<dbReference type="GO" id="GO:0008422">
    <property type="term" value="F:beta-glucosidase activity"/>
    <property type="evidence" value="ECO:0007669"/>
    <property type="project" value="UniProtKB-EC"/>
</dbReference>
<evidence type="ECO:0000313" key="23">
    <source>
        <dbReference type="Proteomes" id="UP000800039"/>
    </source>
</evidence>
<dbReference type="Pfam" id="PF01055">
    <property type="entry name" value="Glyco_hydro_31_2nd"/>
    <property type="match status" value="1"/>
</dbReference>
<dbReference type="Gene3D" id="2.60.40.1760">
    <property type="entry name" value="glycosyl hydrolase (family 31)"/>
    <property type="match status" value="1"/>
</dbReference>
<evidence type="ECO:0000313" key="22">
    <source>
        <dbReference type="EMBL" id="KAF1847261.1"/>
    </source>
</evidence>
<dbReference type="PANTHER" id="PTHR22762">
    <property type="entry name" value="ALPHA-GLUCOSIDASE"/>
    <property type="match status" value="1"/>
</dbReference>
<sequence>MFSKGLLVLGLALPAFAGSLVPRQSSSLGDCPGYTASNVQDNGSKVTANLALAGTACNVYGEDLTNLRLEVEYQTEDRLHVKIFDAAEQVFQIQESIWPRPSNDDGVKPENSALAFSWTDSPFSFAITRRKTNEMLFDTSAASFVFETQYLRLRTGLPDLPNLYGFGEHTDPFHLNTTNYTRTLWNRDAYGTPSGSNLYGSHPVYFDHRGENGTHGVFLASSAGMDIKINDTEGTYLEYNAIGGVVDLYFLAGPSPKEVAVQYSALSGLPTMMPYWGFGSHQCKYGYRDVWQVAEVVANYSAAEIPLETMWTDIDYMELRRLFTLDPERYPLDLVRQLVDYLHAHQQHYVVMVNSAVWRGDNDVYNDGAKLEVWQKRANGSFYEGAVWPGPTVFPDWFHPNTQKYWDDKFLKFFDPETGVDIDGLWNDMNEPANFCPYPCANPDAYSEESKNPPKPPPVRIDADGREISGFPVGFQPKPNSNATKRSLHSLQHTAQSVKSFDFKRQASNNSKDLAEHLGLPGRDLINPAYQIHNDMGSISNRSMDTDIQNHDGTFHYDTHNIWGSMMSIASRKSMLARRPESRPLIITRSTFVGLGRYVGKWLGDNVSTWEQYRFSIAGVLNFASVFQLPMVGPDICGFAGNTTETLCARWTTLGAFYPFMRNHAGDTSISQEYYRWNLTTAAARNAIAVRYRLLDYFYTAFHRQTTTGLPALNPLFYHYPEDKNTFAIEHQFFYGDDILVSPVLEENSTSVSIYLPNETFYDFWTLETVQGNGSYVDLTDVGFDTIPLHIRGGSILPLRAESANTTTELRKQNFVLWVAPNSTNQAHGTLYLDDGDSLVQKATSNIVFTYDNGAFSMSGDFGYQTDVVVQNITVLSTAQTVQGPISLAGEYKHTFSTSKKSTTPRKFEGKANQTKGGMGMWVAAVSGVILSLF</sequence>
<comment type="catalytic activity">
    <reaction evidence="2">
        <text>Hydrolysis of terminal, non-reducing (1-&gt;4)-linked alpha-D-glucose residues with release of alpha-D-glucose.</text>
        <dbReference type="EC" id="3.2.1.20"/>
    </reaction>
</comment>
<dbReference type="EC" id="3.2.1.21" evidence="6"/>
<dbReference type="PANTHER" id="PTHR22762:SF67">
    <property type="entry name" value="ALPHA_BETA-GLUCOSIDASE AGDC-RELATED"/>
    <property type="match status" value="1"/>
</dbReference>
<dbReference type="InterPro" id="IPR030458">
    <property type="entry name" value="Glyco_hydro_31_AS"/>
</dbReference>
<dbReference type="InterPro" id="IPR013780">
    <property type="entry name" value="Glyco_hydro_b"/>
</dbReference>
<evidence type="ECO:0000256" key="17">
    <source>
        <dbReference type="RuleBase" id="RU361185"/>
    </source>
</evidence>
<feature type="domain" description="Glycoside hydrolase family 31 N-terminal" evidence="20">
    <location>
        <begin position="73"/>
        <end position="225"/>
    </location>
</feature>
<comment type="function">
    <text evidence="16">Glucosidase involved in the degradation of cellulosic biomass. Has both alpha- and beta-glucosidase activity.</text>
</comment>
<evidence type="ECO:0000256" key="18">
    <source>
        <dbReference type="SAM" id="SignalP"/>
    </source>
</evidence>
<comment type="subcellular location">
    <subcellularLocation>
        <location evidence="3">Secreted</location>
    </subcellularLocation>
</comment>
<dbReference type="OrthoDB" id="5839090at2759"/>
<evidence type="ECO:0000256" key="6">
    <source>
        <dbReference type="ARBA" id="ARBA00012744"/>
    </source>
</evidence>
<evidence type="ECO:0000259" key="21">
    <source>
        <dbReference type="Pfam" id="PF21365"/>
    </source>
</evidence>
<evidence type="ECO:0000259" key="20">
    <source>
        <dbReference type="Pfam" id="PF13802"/>
    </source>
</evidence>
<keyword evidence="13 17" id="KW-0326">Glycosidase</keyword>
<dbReference type="GO" id="GO:0004558">
    <property type="term" value="F:alpha-1,4-glucosidase activity"/>
    <property type="evidence" value="ECO:0007669"/>
    <property type="project" value="UniProtKB-EC"/>
</dbReference>
<keyword evidence="12" id="KW-0119">Carbohydrate metabolism</keyword>
<dbReference type="EMBL" id="ML976615">
    <property type="protein sequence ID" value="KAF1847261.1"/>
    <property type="molecule type" value="Genomic_DNA"/>
</dbReference>
<protein>
    <recommendedName>
        <fullName evidence="7">Probable alpha/beta-glucosidase agdC</fullName>
        <ecNumber evidence="5">3.2.1.20</ecNumber>
        <ecNumber evidence="6">3.2.1.21</ecNumber>
    </recommendedName>
</protein>
<name>A0A9P4GKZ5_9PLEO</name>
<evidence type="ECO:0000256" key="8">
    <source>
        <dbReference type="ARBA" id="ARBA00022525"/>
    </source>
</evidence>
<dbReference type="CDD" id="cd14752">
    <property type="entry name" value="GH31_N"/>
    <property type="match status" value="1"/>
</dbReference>
<evidence type="ECO:0000256" key="9">
    <source>
        <dbReference type="ARBA" id="ARBA00022729"/>
    </source>
</evidence>
<evidence type="ECO:0000256" key="2">
    <source>
        <dbReference type="ARBA" id="ARBA00001657"/>
    </source>
</evidence>
<dbReference type="SUPFAM" id="SSF51011">
    <property type="entry name" value="Glycosyl hydrolase domain"/>
    <property type="match status" value="1"/>
</dbReference>
<feature type="chain" id="PRO_5040371149" description="Probable alpha/beta-glucosidase agdC" evidence="18">
    <location>
        <begin position="18"/>
        <end position="934"/>
    </location>
</feature>
<evidence type="ECO:0000259" key="19">
    <source>
        <dbReference type="Pfam" id="PF01055"/>
    </source>
</evidence>
<dbReference type="GO" id="GO:0071555">
    <property type="term" value="P:cell wall organization"/>
    <property type="evidence" value="ECO:0007669"/>
    <property type="project" value="UniProtKB-KW"/>
</dbReference>
<keyword evidence="9 18" id="KW-0732">Signal</keyword>
<evidence type="ECO:0000256" key="5">
    <source>
        <dbReference type="ARBA" id="ARBA00012741"/>
    </source>
</evidence>
<keyword evidence="23" id="KW-1185">Reference proteome</keyword>
<dbReference type="GeneID" id="63851908"/>
<dbReference type="GO" id="GO:0030246">
    <property type="term" value="F:carbohydrate binding"/>
    <property type="evidence" value="ECO:0007669"/>
    <property type="project" value="InterPro"/>
</dbReference>
<dbReference type="RefSeq" id="XP_040789824.1">
    <property type="nucleotide sequence ID" value="XM_040934657.1"/>
</dbReference>
<evidence type="ECO:0000256" key="3">
    <source>
        <dbReference type="ARBA" id="ARBA00004613"/>
    </source>
</evidence>
<comment type="caution">
    <text evidence="22">The sequence shown here is derived from an EMBL/GenBank/DDBJ whole genome shotgun (WGS) entry which is preliminary data.</text>
</comment>
<keyword evidence="15" id="KW-0624">Polysaccharide degradation</keyword>
<dbReference type="GO" id="GO:0005576">
    <property type="term" value="C:extracellular region"/>
    <property type="evidence" value="ECO:0007669"/>
    <property type="project" value="UniProtKB-SubCell"/>
</dbReference>
<dbReference type="InterPro" id="IPR025887">
    <property type="entry name" value="Glyco_hydro_31_N_dom"/>
</dbReference>
<feature type="domain" description="Glycosyl hydrolase family 31 C-terminal" evidence="21">
    <location>
        <begin position="709"/>
        <end position="797"/>
    </location>
</feature>
<evidence type="ECO:0000256" key="12">
    <source>
        <dbReference type="ARBA" id="ARBA00023277"/>
    </source>
</evidence>
<dbReference type="PROSITE" id="PS00129">
    <property type="entry name" value="GLYCOSYL_HYDROL_F31_1"/>
    <property type="match status" value="1"/>
</dbReference>
<evidence type="ECO:0000256" key="15">
    <source>
        <dbReference type="ARBA" id="ARBA00023326"/>
    </source>
</evidence>